<keyword evidence="2" id="KW-0812">Transmembrane</keyword>
<reference evidence="4 5" key="1">
    <citation type="journal article" date="2019" name="Nat. Ecol. Evol.">
        <title>Megaphylogeny resolves global patterns of mushroom evolution.</title>
        <authorList>
            <person name="Varga T."/>
            <person name="Krizsan K."/>
            <person name="Foldi C."/>
            <person name="Dima B."/>
            <person name="Sanchez-Garcia M."/>
            <person name="Sanchez-Ramirez S."/>
            <person name="Szollosi G.J."/>
            <person name="Szarkandi J.G."/>
            <person name="Papp V."/>
            <person name="Albert L."/>
            <person name="Andreopoulos W."/>
            <person name="Angelini C."/>
            <person name="Antonin V."/>
            <person name="Barry K.W."/>
            <person name="Bougher N.L."/>
            <person name="Buchanan P."/>
            <person name="Buyck B."/>
            <person name="Bense V."/>
            <person name="Catcheside P."/>
            <person name="Chovatia M."/>
            <person name="Cooper J."/>
            <person name="Damon W."/>
            <person name="Desjardin D."/>
            <person name="Finy P."/>
            <person name="Geml J."/>
            <person name="Haridas S."/>
            <person name="Hughes K."/>
            <person name="Justo A."/>
            <person name="Karasinski D."/>
            <person name="Kautmanova I."/>
            <person name="Kiss B."/>
            <person name="Kocsube S."/>
            <person name="Kotiranta H."/>
            <person name="LaButti K.M."/>
            <person name="Lechner B.E."/>
            <person name="Liimatainen K."/>
            <person name="Lipzen A."/>
            <person name="Lukacs Z."/>
            <person name="Mihaltcheva S."/>
            <person name="Morgado L.N."/>
            <person name="Niskanen T."/>
            <person name="Noordeloos M.E."/>
            <person name="Ohm R.A."/>
            <person name="Ortiz-Santana B."/>
            <person name="Ovrebo C."/>
            <person name="Racz N."/>
            <person name="Riley R."/>
            <person name="Savchenko A."/>
            <person name="Shiryaev A."/>
            <person name="Soop K."/>
            <person name="Spirin V."/>
            <person name="Szebenyi C."/>
            <person name="Tomsovsky M."/>
            <person name="Tulloss R.E."/>
            <person name="Uehling J."/>
            <person name="Grigoriev I.V."/>
            <person name="Vagvolgyi C."/>
            <person name="Papp T."/>
            <person name="Martin F.M."/>
            <person name="Miettinen O."/>
            <person name="Hibbett D.S."/>
            <person name="Nagy L.G."/>
        </authorList>
    </citation>
    <scope>NUCLEOTIDE SEQUENCE [LARGE SCALE GENOMIC DNA]</scope>
    <source>
        <strain evidence="4 5">CBS 962.96</strain>
    </source>
</reference>
<evidence type="ECO:0000313" key="4">
    <source>
        <dbReference type="EMBL" id="THU94853.1"/>
    </source>
</evidence>
<keyword evidence="2" id="KW-0472">Membrane</keyword>
<gene>
    <name evidence="4" type="ORF">K435DRAFT_966706</name>
</gene>
<accession>A0A4S8LZX2</accession>
<dbReference type="EMBL" id="ML179214">
    <property type="protein sequence ID" value="THU94853.1"/>
    <property type="molecule type" value="Genomic_DNA"/>
</dbReference>
<evidence type="ECO:0000256" key="1">
    <source>
        <dbReference type="SAM" id="MobiDB-lite"/>
    </source>
</evidence>
<feature type="transmembrane region" description="Helical" evidence="2">
    <location>
        <begin position="223"/>
        <end position="245"/>
    </location>
</feature>
<evidence type="ECO:0000313" key="5">
    <source>
        <dbReference type="Proteomes" id="UP000297245"/>
    </source>
</evidence>
<protein>
    <recommendedName>
        <fullName evidence="6">Mid2 domain-containing protein</fullName>
    </recommendedName>
</protein>
<feature type="signal peptide" evidence="3">
    <location>
        <begin position="1"/>
        <end position="20"/>
    </location>
</feature>
<evidence type="ECO:0008006" key="6">
    <source>
        <dbReference type="Google" id="ProtNLM"/>
    </source>
</evidence>
<feature type="chain" id="PRO_5020560325" description="Mid2 domain-containing protein" evidence="3">
    <location>
        <begin position="21"/>
        <end position="316"/>
    </location>
</feature>
<keyword evidence="5" id="KW-1185">Reference proteome</keyword>
<organism evidence="4 5">
    <name type="scientific">Dendrothele bispora (strain CBS 962.96)</name>
    <dbReference type="NCBI Taxonomy" id="1314807"/>
    <lineage>
        <taxon>Eukaryota</taxon>
        <taxon>Fungi</taxon>
        <taxon>Dikarya</taxon>
        <taxon>Basidiomycota</taxon>
        <taxon>Agaricomycotina</taxon>
        <taxon>Agaricomycetes</taxon>
        <taxon>Agaricomycetidae</taxon>
        <taxon>Agaricales</taxon>
        <taxon>Agaricales incertae sedis</taxon>
        <taxon>Dendrothele</taxon>
    </lineage>
</organism>
<dbReference type="Proteomes" id="UP000297245">
    <property type="component" value="Unassembled WGS sequence"/>
</dbReference>
<keyword evidence="3" id="KW-0732">Signal</keyword>
<dbReference type="AlphaFoldDB" id="A0A4S8LZX2"/>
<proteinExistence type="predicted"/>
<name>A0A4S8LZX2_DENBC</name>
<evidence type="ECO:0000256" key="2">
    <source>
        <dbReference type="SAM" id="Phobius"/>
    </source>
</evidence>
<keyword evidence="2" id="KW-1133">Transmembrane helix</keyword>
<sequence length="316" mass="33395">MHSLCLLLSLLAFSVWPVVASRNTTLQFSDSALSFSNGWQATRTAAGQLAFVFDNVGVTALIITLPPLVSQISYTGLGRSGPSLFGVCIDCNDNFTSVSVFDAHDPQLTNDALANPVSIFSIPLDSTKQHVITILDIPDNRFNGQSELTFVSITITIDDGVQTSSSTSSTSFSSATFSSTTFSISTTSVLTTTSSTSTSETASASVSAQPSNAGISTKTRNSIIAVISILSFTGLASLLLGLFFYRRRRARRISRLPVSQRQEKATTLSSQPSLKLPIMSATRATPIYGGTETQSMGPLAAAGRSRPATRIVDSGP</sequence>
<feature type="region of interest" description="Disordered" evidence="1">
    <location>
        <begin position="287"/>
        <end position="316"/>
    </location>
</feature>
<evidence type="ECO:0000256" key="3">
    <source>
        <dbReference type="SAM" id="SignalP"/>
    </source>
</evidence>
<dbReference type="OrthoDB" id="2756540at2759"/>